<sequence>MKAPQEILDFYTRPAAMTSGGAHASRFDELPRDVPSLVRVVQGLVLHQHWARAYGVELSDERRSESHLRPLDRMLDRLFALDARPLSAARPPEARLVGVCRHVTVLLTALLRAKGIPARARCGFAGYFKPGTFMDHWVCEHWDAAESRWVLVDAQLDDVQSAASKPDFDALDVPRDRFVVAGDAWAKGRAGEVDPMKFGFLDEGGLWFIDGNIVRDLAALNNMEMLPWDCWGAMSLPGAAHGDDRLALFDGLAAITRSPDARFAELRATYEGDERLRVPATVLNWVLNRQDTI</sequence>
<evidence type="ECO:0000259" key="1">
    <source>
        <dbReference type="Pfam" id="PF01841"/>
    </source>
</evidence>
<comment type="caution">
    <text evidence="2">The sequence shown here is derived from an EMBL/GenBank/DDBJ whole genome shotgun (WGS) entry which is preliminary data.</text>
</comment>
<proteinExistence type="predicted"/>
<feature type="domain" description="Transglutaminase-like" evidence="1">
    <location>
        <begin position="97"/>
        <end position="154"/>
    </location>
</feature>
<evidence type="ECO:0000313" key="3">
    <source>
        <dbReference type="Proteomes" id="UP000075420"/>
    </source>
</evidence>
<dbReference type="Proteomes" id="UP000075420">
    <property type="component" value="Unassembled WGS sequence"/>
</dbReference>
<gene>
    <name evidence="2" type="ORF">BE08_15365</name>
</gene>
<dbReference type="EMBL" id="JELY01003519">
    <property type="protein sequence ID" value="KYF48287.1"/>
    <property type="molecule type" value="Genomic_DNA"/>
</dbReference>
<dbReference type="InterPro" id="IPR038765">
    <property type="entry name" value="Papain-like_cys_pep_sf"/>
</dbReference>
<organism evidence="2 3">
    <name type="scientific">Sorangium cellulosum</name>
    <name type="common">Polyangium cellulosum</name>
    <dbReference type="NCBI Taxonomy" id="56"/>
    <lineage>
        <taxon>Bacteria</taxon>
        <taxon>Pseudomonadati</taxon>
        <taxon>Myxococcota</taxon>
        <taxon>Polyangia</taxon>
        <taxon>Polyangiales</taxon>
        <taxon>Polyangiaceae</taxon>
        <taxon>Sorangium</taxon>
    </lineage>
</organism>
<accession>A0A150P0I9</accession>
<dbReference type="SUPFAM" id="SSF54001">
    <property type="entry name" value="Cysteine proteinases"/>
    <property type="match status" value="1"/>
</dbReference>
<dbReference type="Gene3D" id="3.10.620.30">
    <property type="match status" value="1"/>
</dbReference>
<name>A0A150P0I9_SORCE</name>
<protein>
    <submittedName>
        <fullName evidence="2">Transglutaminase</fullName>
    </submittedName>
</protein>
<dbReference type="InterPro" id="IPR002931">
    <property type="entry name" value="Transglutaminase-like"/>
</dbReference>
<evidence type="ECO:0000313" key="2">
    <source>
        <dbReference type="EMBL" id="KYF48287.1"/>
    </source>
</evidence>
<dbReference type="Pfam" id="PF01841">
    <property type="entry name" value="Transglut_core"/>
    <property type="match status" value="1"/>
</dbReference>
<dbReference type="AlphaFoldDB" id="A0A150P0I9"/>
<reference evidence="2 3" key="1">
    <citation type="submission" date="2014-02" db="EMBL/GenBank/DDBJ databases">
        <title>The small core and large imbalanced accessory genome model reveals a collaborative survival strategy of Sorangium cellulosum strains in nature.</title>
        <authorList>
            <person name="Han K."/>
            <person name="Peng R."/>
            <person name="Blom J."/>
            <person name="Li Y.-Z."/>
        </authorList>
    </citation>
    <scope>NUCLEOTIDE SEQUENCE [LARGE SCALE GENOMIC DNA]</scope>
    <source>
        <strain evidence="2 3">So0157-25</strain>
    </source>
</reference>